<reference evidence="1 2" key="1">
    <citation type="journal article" date="2016" name="Mol. Biol. Evol.">
        <title>Comparative Genomics of Early-Diverging Mushroom-Forming Fungi Provides Insights into the Origins of Lignocellulose Decay Capabilities.</title>
        <authorList>
            <person name="Nagy L.G."/>
            <person name="Riley R."/>
            <person name="Tritt A."/>
            <person name="Adam C."/>
            <person name="Daum C."/>
            <person name="Floudas D."/>
            <person name="Sun H."/>
            <person name="Yadav J.S."/>
            <person name="Pangilinan J."/>
            <person name="Larsson K.H."/>
            <person name="Matsuura K."/>
            <person name="Barry K."/>
            <person name="Labutti K."/>
            <person name="Kuo R."/>
            <person name="Ohm R.A."/>
            <person name="Bhattacharya S.S."/>
            <person name="Shirouzu T."/>
            <person name="Yoshinaga Y."/>
            <person name="Martin F.M."/>
            <person name="Grigoriev I.V."/>
            <person name="Hibbett D.S."/>
        </authorList>
    </citation>
    <scope>NUCLEOTIDE SEQUENCE [LARGE SCALE GENOMIC DNA]</scope>
    <source>
        <strain evidence="1 2">CBS 109695</strain>
    </source>
</reference>
<feature type="non-terminal residue" evidence="1">
    <location>
        <position position="157"/>
    </location>
</feature>
<proteinExistence type="predicted"/>
<evidence type="ECO:0000313" key="1">
    <source>
        <dbReference type="EMBL" id="KZP02660.1"/>
    </source>
</evidence>
<keyword evidence="2" id="KW-1185">Reference proteome</keyword>
<sequence>LGWRMEHYLPSAADYIAYEAHRHAFLRSDRGRAAILQGGIVWRLAYDSVDEEIIRHGPYDIRTSTYNHFDGDLQGSWDDKLTDEELDLICGVYKVRTGQGIQGSDCSWWPKQSTWEGSGLNIGCWTPDCERWYQRRLELLRGGKETLKTAKQWREAV</sequence>
<name>A0A167T817_9AGAM</name>
<dbReference type="Proteomes" id="UP000076532">
    <property type="component" value="Unassembled WGS sequence"/>
</dbReference>
<feature type="non-terminal residue" evidence="1">
    <location>
        <position position="1"/>
    </location>
</feature>
<dbReference type="AlphaFoldDB" id="A0A167T817"/>
<gene>
    <name evidence="1" type="ORF">FIBSPDRAFT_666587</name>
</gene>
<organism evidence="1 2">
    <name type="scientific">Athelia psychrophila</name>
    <dbReference type="NCBI Taxonomy" id="1759441"/>
    <lineage>
        <taxon>Eukaryota</taxon>
        <taxon>Fungi</taxon>
        <taxon>Dikarya</taxon>
        <taxon>Basidiomycota</taxon>
        <taxon>Agaricomycotina</taxon>
        <taxon>Agaricomycetes</taxon>
        <taxon>Agaricomycetidae</taxon>
        <taxon>Atheliales</taxon>
        <taxon>Atheliaceae</taxon>
        <taxon>Athelia</taxon>
    </lineage>
</organism>
<evidence type="ECO:0000313" key="2">
    <source>
        <dbReference type="Proteomes" id="UP000076532"/>
    </source>
</evidence>
<accession>A0A167T817</accession>
<dbReference type="OrthoDB" id="3270336at2759"/>
<dbReference type="EMBL" id="KV418385">
    <property type="protein sequence ID" value="KZP02660.1"/>
    <property type="molecule type" value="Genomic_DNA"/>
</dbReference>
<protein>
    <submittedName>
        <fullName evidence="1">Uncharacterized protein</fullName>
    </submittedName>
</protein>